<name>A0A1G7EGI2_9PROT</name>
<feature type="chain" id="PRO_5010208818" evidence="2">
    <location>
        <begin position="21"/>
        <end position="211"/>
    </location>
</feature>
<dbReference type="EMBL" id="FNAK01000008">
    <property type="protein sequence ID" value="SDE62576.1"/>
    <property type="molecule type" value="Genomic_DNA"/>
</dbReference>
<keyword evidence="2" id="KW-0732">Signal</keyword>
<proteinExistence type="predicted"/>
<organism evidence="3 4">
    <name type="scientific">Kordiimonas lacus</name>
    <dbReference type="NCBI Taxonomy" id="637679"/>
    <lineage>
        <taxon>Bacteria</taxon>
        <taxon>Pseudomonadati</taxon>
        <taxon>Pseudomonadota</taxon>
        <taxon>Alphaproteobacteria</taxon>
        <taxon>Kordiimonadales</taxon>
        <taxon>Kordiimonadaceae</taxon>
        <taxon>Kordiimonas</taxon>
    </lineage>
</organism>
<reference evidence="3 4" key="1">
    <citation type="submission" date="2016-10" db="EMBL/GenBank/DDBJ databases">
        <authorList>
            <person name="de Groot N.N."/>
        </authorList>
    </citation>
    <scope>NUCLEOTIDE SEQUENCE [LARGE SCALE GENOMIC DNA]</scope>
    <source>
        <strain evidence="3 4">CGMCC 1.9109</strain>
    </source>
</reference>
<feature type="compositionally biased region" description="Low complexity" evidence="1">
    <location>
        <begin position="148"/>
        <end position="158"/>
    </location>
</feature>
<evidence type="ECO:0000313" key="4">
    <source>
        <dbReference type="Proteomes" id="UP000183685"/>
    </source>
</evidence>
<feature type="region of interest" description="Disordered" evidence="1">
    <location>
        <begin position="148"/>
        <end position="211"/>
    </location>
</feature>
<evidence type="ECO:0000256" key="2">
    <source>
        <dbReference type="SAM" id="SignalP"/>
    </source>
</evidence>
<dbReference type="OrthoDB" id="1348887at28211"/>
<dbReference type="AlphaFoldDB" id="A0A1G7EGI2"/>
<accession>A0A1G7EGI2</accession>
<feature type="compositionally biased region" description="Low complexity" evidence="1">
    <location>
        <begin position="166"/>
        <end position="184"/>
    </location>
</feature>
<evidence type="ECO:0000313" key="3">
    <source>
        <dbReference type="EMBL" id="SDE62576.1"/>
    </source>
</evidence>
<evidence type="ECO:0000256" key="1">
    <source>
        <dbReference type="SAM" id="MobiDB-lite"/>
    </source>
</evidence>
<dbReference type="RefSeq" id="WP_074519534.1">
    <property type="nucleotide sequence ID" value="NZ_FNAK01000008.1"/>
</dbReference>
<sequence length="211" mass="21296">MRLAIAIAAFGLVLGAPIVAPTSFMNQAEAQTTATLPAAEQASVDAAIDAVLANTALTADQITQQIATIVQNSSNPAAAAKRVAAKVSSTPGLSTATIQATGAGLMQVVTNLQSTDPSAASNIQVTVALSSSADFQMGYVNGPTTVTQLGGNNQQTGGQQAGGQQTGSTQTPVVRRTTTRRTIVPPRPRIPTTPIVPVIVEPNPSQAGSPT</sequence>
<feature type="signal peptide" evidence="2">
    <location>
        <begin position="1"/>
        <end position="20"/>
    </location>
</feature>
<dbReference type="Proteomes" id="UP000183685">
    <property type="component" value="Unassembled WGS sequence"/>
</dbReference>
<keyword evidence="4" id="KW-1185">Reference proteome</keyword>
<protein>
    <submittedName>
        <fullName evidence="3">Uncharacterized protein</fullName>
    </submittedName>
</protein>
<gene>
    <name evidence="3" type="ORF">SAMN04488071_3431</name>
</gene>